<evidence type="ECO:0000313" key="1">
    <source>
        <dbReference type="EMBL" id="KGM10104.1"/>
    </source>
</evidence>
<name>A0A0A0BSI2_9CELL</name>
<gene>
    <name evidence="1" type="ORF">N868_16675</name>
</gene>
<dbReference type="InterPro" id="IPR036388">
    <property type="entry name" value="WH-like_DNA-bd_sf"/>
</dbReference>
<organism evidence="1 2">
    <name type="scientific">Cellulomonas carbonis T26</name>
    <dbReference type="NCBI Taxonomy" id="947969"/>
    <lineage>
        <taxon>Bacteria</taxon>
        <taxon>Bacillati</taxon>
        <taxon>Actinomycetota</taxon>
        <taxon>Actinomycetes</taxon>
        <taxon>Micrococcales</taxon>
        <taxon>Cellulomonadaceae</taxon>
        <taxon>Cellulomonas</taxon>
    </lineage>
</organism>
<dbReference type="EMBL" id="AXCY01000063">
    <property type="protein sequence ID" value="KGM10104.1"/>
    <property type="molecule type" value="Genomic_DNA"/>
</dbReference>
<dbReference type="Gene3D" id="1.10.10.10">
    <property type="entry name" value="Winged helix-like DNA-binding domain superfamily/Winged helix DNA-binding domain"/>
    <property type="match status" value="1"/>
</dbReference>
<comment type="caution">
    <text evidence="1">The sequence shown here is derived from an EMBL/GenBank/DDBJ whole genome shotgun (WGS) entry which is preliminary data.</text>
</comment>
<protein>
    <recommendedName>
        <fullName evidence="3">SatD family (SatD)</fullName>
    </recommendedName>
</protein>
<dbReference type="OrthoDB" id="5184241at2"/>
<dbReference type="RefSeq" id="WP_043607646.1">
    <property type="nucleotide sequence ID" value="NZ_AXCY01000063.1"/>
</dbReference>
<reference evidence="1 2" key="1">
    <citation type="submission" date="2013-08" db="EMBL/GenBank/DDBJ databases">
        <title>Genome sequencing of Cellulomonas carbonis T26.</title>
        <authorList>
            <person name="Chen F."/>
            <person name="Li Y."/>
            <person name="Wang G."/>
        </authorList>
    </citation>
    <scope>NUCLEOTIDE SEQUENCE [LARGE SCALE GENOMIC DNA]</scope>
    <source>
        <strain evidence="1 2">T26</strain>
    </source>
</reference>
<reference evidence="1 2" key="2">
    <citation type="journal article" date="2015" name="Stand. Genomic Sci.">
        <title>Draft genome sequence of Cellulomonas carbonis T26(T) and comparative analysis of six Cellulomonas genomes.</title>
        <authorList>
            <person name="Zhuang W."/>
            <person name="Zhang S."/>
            <person name="Xia X."/>
            <person name="Wang G."/>
        </authorList>
    </citation>
    <scope>NUCLEOTIDE SEQUENCE [LARGE SCALE GENOMIC DNA]</scope>
    <source>
        <strain evidence="1 2">T26</strain>
    </source>
</reference>
<sequence length="200" mass="21039">MFVMTVDQQGSRTRGDAVPALLDRLAVWAAPGSPGVRIGFDRTVGDEVQGVLDDADVVVRLTLDLLRLGGWTVGIGAGAVDEPLPAAARAGSGPAFVHARRAVERAKTRTRPAAVAVEGETADRAELCEGVLTLVASVRARRTDAGWAVVDAVEDGATQDAVAERLGITQQAVSQRLRTALWAEERDARPAAARLLEEAV</sequence>
<dbReference type="Proteomes" id="UP000029839">
    <property type="component" value="Unassembled WGS sequence"/>
</dbReference>
<proteinExistence type="predicted"/>
<keyword evidence="2" id="KW-1185">Reference proteome</keyword>
<dbReference type="AlphaFoldDB" id="A0A0A0BSI2"/>
<accession>A0A0A0BSI2</accession>
<evidence type="ECO:0008006" key="3">
    <source>
        <dbReference type="Google" id="ProtNLM"/>
    </source>
</evidence>
<evidence type="ECO:0000313" key="2">
    <source>
        <dbReference type="Proteomes" id="UP000029839"/>
    </source>
</evidence>